<gene>
    <name evidence="9" type="ORF">K450DRAFT_257160</name>
</gene>
<feature type="compositionally biased region" description="Basic and acidic residues" evidence="6">
    <location>
        <begin position="579"/>
        <end position="590"/>
    </location>
</feature>
<protein>
    <submittedName>
        <fullName evidence="9">Uncharacterized protein</fullName>
    </submittedName>
</protein>
<keyword evidence="5" id="KW-0539">Nucleus</keyword>
<dbReference type="Pfam" id="PF25432">
    <property type="entry name" value="FF_PRPF40A"/>
    <property type="match status" value="1"/>
</dbReference>
<proteinExistence type="predicted"/>
<dbReference type="PANTHER" id="PTHR11864:SF0">
    <property type="entry name" value="PRP40 PRE-MRNA PROCESSING FACTOR 40 HOMOLOG A (YEAST)"/>
    <property type="match status" value="1"/>
</dbReference>
<dbReference type="GO" id="GO:0071004">
    <property type="term" value="C:U2-type prespliceosome"/>
    <property type="evidence" value="ECO:0007669"/>
    <property type="project" value="TreeGrafter"/>
</dbReference>
<dbReference type="CDD" id="cd00201">
    <property type="entry name" value="WW"/>
    <property type="match status" value="2"/>
</dbReference>
<feature type="domain" description="WW" evidence="7">
    <location>
        <begin position="4"/>
        <end position="37"/>
    </location>
</feature>
<reference evidence="9" key="2">
    <citation type="journal article" date="2022" name="Proc. Natl. Acad. Sci. U.S.A.">
        <title>Diploid-dominant life cycles characterize the early evolution of Fungi.</title>
        <authorList>
            <person name="Amses K.R."/>
            <person name="Simmons D.R."/>
            <person name="Longcore J.E."/>
            <person name="Mondo S.J."/>
            <person name="Seto K."/>
            <person name="Jeronimo G.H."/>
            <person name="Bonds A.E."/>
            <person name="Quandt C.A."/>
            <person name="Davis W.J."/>
            <person name="Chang Y."/>
            <person name="Federici B.A."/>
            <person name="Kuo A."/>
            <person name="LaButti K."/>
            <person name="Pangilinan J."/>
            <person name="Andreopoulos W."/>
            <person name="Tritt A."/>
            <person name="Riley R."/>
            <person name="Hundley H."/>
            <person name="Johnson J."/>
            <person name="Lipzen A."/>
            <person name="Barry K."/>
            <person name="Lang B.F."/>
            <person name="Cuomo C.A."/>
            <person name="Buchler N.E."/>
            <person name="Grigoriev I.V."/>
            <person name="Spatafora J.W."/>
            <person name="Stajich J.E."/>
            <person name="James T.Y."/>
        </authorList>
    </citation>
    <scope>NUCLEOTIDE SEQUENCE</scope>
    <source>
        <strain evidence="9">AG</strain>
    </source>
</reference>
<evidence type="ECO:0000259" key="7">
    <source>
        <dbReference type="PROSITE" id="PS50020"/>
    </source>
</evidence>
<reference evidence="9" key="1">
    <citation type="submission" date="2021-06" db="EMBL/GenBank/DDBJ databases">
        <authorList>
            <consortium name="DOE Joint Genome Institute"/>
            <person name="Mondo S.J."/>
            <person name="Amses K.R."/>
            <person name="Simmons D.R."/>
            <person name="Longcore J.E."/>
            <person name="Seto K."/>
            <person name="Alves G.H."/>
            <person name="Bonds A.E."/>
            <person name="Quandt C.A."/>
            <person name="Davis W.J."/>
            <person name="Chang Y."/>
            <person name="Letcher P.M."/>
            <person name="Powell M.J."/>
            <person name="Kuo A."/>
            <person name="Labutti K."/>
            <person name="Pangilinan J."/>
            <person name="Andreopoulos W."/>
            <person name="Tritt A."/>
            <person name="Riley R."/>
            <person name="Hundley H."/>
            <person name="Johnson J."/>
            <person name="Lipzen A."/>
            <person name="Barry K."/>
            <person name="Berbee M.L."/>
            <person name="Buchler N.E."/>
            <person name="Grigoriev I.V."/>
            <person name="Spatafora J.W."/>
            <person name="Stajich J.E."/>
            <person name="James T.Y."/>
        </authorList>
    </citation>
    <scope>NUCLEOTIDE SEQUENCE</scope>
    <source>
        <strain evidence="9">AG</strain>
    </source>
</reference>
<feature type="domain" description="WW" evidence="7">
    <location>
        <begin position="51"/>
        <end position="78"/>
    </location>
</feature>
<evidence type="ECO:0000256" key="2">
    <source>
        <dbReference type="ARBA" id="ARBA00022664"/>
    </source>
</evidence>
<dbReference type="InterPro" id="IPR002713">
    <property type="entry name" value="FF_domain"/>
</dbReference>
<comment type="subcellular location">
    <subcellularLocation>
        <location evidence="1">Nucleus</location>
    </subcellularLocation>
</comment>
<feature type="region of interest" description="Disordered" evidence="6">
    <location>
        <begin position="55"/>
        <end position="100"/>
    </location>
</feature>
<dbReference type="SUPFAM" id="SSF51045">
    <property type="entry name" value="WW domain"/>
    <property type="match status" value="2"/>
</dbReference>
<feature type="compositionally biased region" description="Basic and acidic residues" evidence="6">
    <location>
        <begin position="67"/>
        <end position="83"/>
    </location>
</feature>
<sequence length="632" mass="74598">MNVPPPRPTWTEHTTAEGRKYWYNNFSKTSTWEKPEELLTEVEKALKECEWQEFTSPEGKKYYSHKSTKESKWEMPEEYKESLQKGQQAEAAKQQAAAEARIEQIEQNNMPPNLHERQESPPNVAPVAIAPPVNIPHPKPQMTQPTVLEFATKEQAEAAFIDLLRKTGVKSSWTWEQTMRSIITQPVYRALKTLAERKSAFNTYIEQETRREKEEQIETEKKVREDFISLLSSTNAIRITTRYRKAAALLEKEPAWGAITSERYRQALYDDYIHELSRKEKDELRELRKQSMDRFAELLRSIPEITHRTTWKAAQELYSARPEYADKGRFKGMDKLDFLVVFEDHVKHLEQVESDQKARVADARKRTYRKHRDAFKELLAELRAGKLINAKTDWMEIYPHLKDDLRYQNMLGQPGSTPLDLFWDMVDDLGERFYKQKRIIYDILKSIRYEITADTEFAQFQEVLKPYPEVAERVDDENLKLTFEHLQEKEVRRAKEEKRRREKKMRRKQDALKSALKRLKPSIETTSKWEDFESIITQLPEYHDLKDETLAKEVFDKLIVRLNEKAEKKRTSDDDEEEGMIRDDDAEAAHHGRRHHSSQQGPEPMNVDSHDGQRASEEEGNALDEYVKRTRH</sequence>
<evidence type="ECO:0000256" key="6">
    <source>
        <dbReference type="SAM" id="MobiDB-lite"/>
    </source>
</evidence>
<dbReference type="SMART" id="SM00456">
    <property type="entry name" value="WW"/>
    <property type="match status" value="2"/>
</dbReference>
<dbReference type="FunFam" id="1.10.10.440:FF:000003">
    <property type="entry name" value="Pre-mRNA processing factor 40 homolog A"/>
    <property type="match status" value="1"/>
</dbReference>
<evidence type="ECO:0000313" key="9">
    <source>
        <dbReference type="EMBL" id="KAI8576413.1"/>
    </source>
</evidence>
<feature type="compositionally biased region" description="Basic and acidic residues" evidence="6">
    <location>
        <begin position="608"/>
        <end position="617"/>
    </location>
</feature>
<dbReference type="GO" id="GO:0045292">
    <property type="term" value="P:mRNA cis splicing, via spliceosome"/>
    <property type="evidence" value="ECO:0007669"/>
    <property type="project" value="InterPro"/>
</dbReference>
<dbReference type="InterPro" id="IPR036517">
    <property type="entry name" value="FF_domain_sf"/>
</dbReference>
<comment type="caution">
    <text evidence="9">The sequence shown here is derived from an EMBL/GenBank/DDBJ whole genome shotgun (WGS) entry which is preliminary data.</text>
</comment>
<evidence type="ECO:0000313" key="10">
    <source>
        <dbReference type="Proteomes" id="UP001206595"/>
    </source>
</evidence>
<dbReference type="InterPro" id="IPR039726">
    <property type="entry name" value="Prp40-like"/>
</dbReference>
<evidence type="ECO:0000256" key="1">
    <source>
        <dbReference type="ARBA" id="ARBA00004123"/>
    </source>
</evidence>
<dbReference type="PROSITE" id="PS51676">
    <property type="entry name" value="FF"/>
    <property type="match status" value="3"/>
</dbReference>
<evidence type="ECO:0000259" key="8">
    <source>
        <dbReference type="PROSITE" id="PS51676"/>
    </source>
</evidence>
<feature type="region of interest" description="Disordered" evidence="6">
    <location>
        <begin position="566"/>
        <end position="632"/>
    </location>
</feature>
<feature type="domain" description="FF" evidence="8">
    <location>
        <begin position="368"/>
        <end position="428"/>
    </location>
</feature>
<dbReference type="Gene3D" id="2.20.70.10">
    <property type="match status" value="2"/>
</dbReference>
<feature type="compositionally biased region" description="Low complexity" evidence="6">
    <location>
        <begin position="84"/>
        <end position="99"/>
    </location>
</feature>
<dbReference type="Gene3D" id="1.10.10.440">
    <property type="entry name" value="FF domain"/>
    <property type="match status" value="5"/>
</dbReference>
<dbReference type="PANTHER" id="PTHR11864">
    <property type="entry name" value="PRE-MRNA-PROCESSING PROTEIN PRP40"/>
    <property type="match status" value="1"/>
</dbReference>
<keyword evidence="4" id="KW-0508">mRNA splicing</keyword>
<dbReference type="GO" id="GO:0005685">
    <property type="term" value="C:U1 snRNP"/>
    <property type="evidence" value="ECO:0007669"/>
    <property type="project" value="TreeGrafter"/>
</dbReference>
<dbReference type="SUPFAM" id="SSF81698">
    <property type="entry name" value="FF domain"/>
    <property type="match status" value="5"/>
</dbReference>
<dbReference type="SMART" id="SM00441">
    <property type="entry name" value="FF"/>
    <property type="match status" value="5"/>
</dbReference>
<name>A0AAD5E3E9_UMBRA</name>
<dbReference type="InterPro" id="IPR001202">
    <property type="entry name" value="WW_dom"/>
</dbReference>
<dbReference type="Pfam" id="PF01846">
    <property type="entry name" value="FF"/>
    <property type="match status" value="3"/>
</dbReference>
<dbReference type="RefSeq" id="XP_051441417.1">
    <property type="nucleotide sequence ID" value="XM_051591618.1"/>
</dbReference>
<dbReference type="AlphaFoldDB" id="A0AAD5E3E9"/>
<dbReference type="PROSITE" id="PS50020">
    <property type="entry name" value="WW_DOMAIN_2"/>
    <property type="match status" value="2"/>
</dbReference>
<evidence type="ECO:0000256" key="4">
    <source>
        <dbReference type="ARBA" id="ARBA00023187"/>
    </source>
</evidence>
<accession>A0AAD5E3E9</accession>
<dbReference type="Pfam" id="PF00397">
    <property type="entry name" value="WW"/>
    <property type="match status" value="1"/>
</dbReference>
<dbReference type="PROSITE" id="PS01159">
    <property type="entry name" value="WW_DOMAIN_1"/>
    <property type="match status" value="1"/>
</dbReference>
<feature type="domain" description="FF" evidence="8">
    <location>
        <begin position="153"/>
        <end position="207"/>
    </location>
</feature>
<evidence type="ECO:0000256" key="3">
    <source>
        <dbReference type="ARBA" id="ARBA00022737"/>
    </source>
</evidence>
<dbReference type="Proteomes" id="UP001206595">
    <property type="component" value="Unassembled WGS sequence"/>
</dbReference>
<dbReference type="GeneID" id="75916961"/>
<feature type="domain" description="FF" evidence="8">
    <location>
        <begin position="219"/>
        <end position="275"/>
    </location>
</feature>
<dbReference type="InterPro" id="IPR036020">
    <property type="entry name" value="WW_dom_sf"/>
</dbReference>
<keyword evidence="3" id="KW-0677">Repeat</keyword>
<dbReference type="FunFam" id="1.10.10.440:FF:000013">
    <property type="entry name" value="pre-mRNA-processing protein 40A isoform X1"/>
    <property type="match status" value="1"/>
</dbReference>
<keyword evidence="2" id="KW-0507">mRNA processing</keyword>
<dbReference type="EMBL" id="MU620956">
    <property type="protein sequence ID" value="KAI8576413.1"/>
    <property type="molecule type" value="Genomic_DNA"/>
</dbReference>
<dbReference type="GO" id="GO:0003723">
    <property type="term" value="F:RNA binding"/>
    <property type="evidence" value="ECO:0007669"/>
    <property type="project" value="TreeGrafter"/>
</dbReference>
<organism evidence="9 10">
    <name type="scientific">Umbelopsis ramanniana AG</name>
    <dbReference type="NCBI Taxonomy" id="1314678"/>
    <lineage>
        <taxon>Eukaryota</taxon>
        <taxon>Fungi</taxon>
        <taxon>Fungi incertae sedis</taxon>
        <taxon>Mucoromycota</taxon>
        <taxon>Mucoromycotina</taxon>
        <taxon>Umbelopsidomycetes</taxon>
        <taxon>Umbelopsidales</taxon>
        <taxon>Umbelopsidaceae</taxon>
        <taxon>Umbelopsis</taxon>
    </lineage>
</organism>
<evidence type="ECO:0000256" key="5">
    <source>
        <dbReference type="ARBA" id="ARBA00023242"/>
    </source>
</evidence>
<keyword evidence="10" id="KW-1185">Reference proteome</keyword>